<dbReference type="Pfam" id="PF08676">
    <property type="entry name" value="MutL_C"/>
    <property type="match status" value="1"/>
</dbReference>
<keyword evidence="2 4" id="KW-0227">DNA damage</keyword>
<dbReference type="HAMAP" id="MF_00149">
    <property type="entry name" value="DNA_mis_repair"/>
    <property type="match status" value="1"/>
</dbReference>
<dbReference type="NCBIfam" id="TIGR00585">
    <property type="entry name" value="mutl"/>
    <property type="match status" value="1"/>
</dbReference>
<dbReference type="InterPro" id="IPR020568">
    <property type="entry name" value="Ribosomal_Su5_D2-typ_SF"/>
</dbReference>
<dbReference type="PROSITE" id="PS00058">
    <property type="entry name" value="DNA_MISMATCH_REPAIR_1"/>
    <property type="match status" value="1"/>
</dbReference>
<feature type="domain" description="MutL C-terminal dimerisation" evidence="6">
    <location>
        <begin position="459"/>
        <end position="601"/>
    </location>
</feature>
<dbReference type="Pfam" id="PF01119">
    <property type="entry name" value="DNA_mis_repair"/>
    <property type="match status" value="1"/>
</dbReference>
<keyword evidence="3 4" id="KW-0234">DNA repair</keyword>
<dbReference type="InterPro" id="IPR042120">
    <property type="entry name" value="MutL_C_dimsub"/>
</dbReference>
<accession>A0A2V3WFE6</accession>
<feature type="region of interest" description="Disordered" evidence="5">
    <location>
        <begin position="330"/>
        <end position="371"/>
    </location>
</feature>
<feature type="domain" description="DNA mismatch repair protein S5" evidence="7">
    <location>
        <begin position="207"/>
        <end position="325"/>
    </location>
</feature>
<comment type="caution">
    <text evidence="8">The sequence shown here is derived from an EMBL/GenBank/DDBJ whole genome shotgun (WGS) entry which is preliminary data.</text>
</comment>
<name>A0A2V3WFE6_9BACI</name>
<dbReference type="InterPro" id="IPR038973">
    <property type="entry name" value="MutL/Mlh/Pms-like"/>
</dbReference>
<feature type="compositionally biased region" description="Basic and acidic residues" evidence="5">
    <location>
        <begin position="402"/>
        <end position="423"/>
    </location>
</feature>
<evidence type="ECO:0000259" key="7">
    <source>
        <dbReference type="SMART" id="SM01340"/>
    </source>
</evidence>
<sequence length="645" mass="73351">MPIQLMSDELSNKIAAGEVVERPASVVKELVENSIDANSALIKIDVTEAGLTRIKITDDGDGMDEADAKRAFLRHATSKIISEQDLFHVRTLGFRGEALASIAAVSKLTLKTSQGNAAGTQLYMEGGKVIEEDKADARKGTEITVDQLFFNTPARLKYMKTIHTELGHISDVINRLALSHPDIRFELTHNEKLLFQSNGRGDLLQIIAQIYGVSVAKKMVKVEYKTLDYEISGYVCRPEVTRAQRHYMSILVNGRFVRSVPINKAILSGYHTLLPIGRYPIVALDIKMDPILVDVNVHPTKLEVRFSKEKELFTAIETAVKQTFKKERLIPESPLQKPKKTSSVQHAFSFDETSSQTKKKGTTGYRPDKPTDEELARARQLYQHPENINPLENHESIIHEREQLDPHSVVQEKKVTEGQREDVVPSGQTQHPHVGSNEAGASVKATDQSESERVPVLYPVGQHHGTYIVAENETGLYLVDQHAAQERIKYEYYRDKIVETERELQELLMPLTFDFSKQEALLVEQHHDELTSIGLFFEPFGQSTYMVRSYPNWFPNGFEEEVIRDIIAQIMEDEKIDLKKLREEAAILMSCKKSIKANHHLTYDDMFRLLEDLRKSSDPFTCPHGRPIIIHFSSYELEKMFKRVM</sequence>
<dbReference type="CDD" id="cd00782">
    <property type="entry name" value="MutL_Trans"/>
    <property type="match status" value="1"/>
</dbReference>
<evidence type="ECO:0000256" key="2">
    <source>
        <dbReference type="ARBA" id="ARBA00022763"/>
    </source>
</evidence>
<dbReference type="GO" id="GO:0005524">
    <property type="term" value="F:ATP binding"/>
    <property type="evidence" value="ECO:0007669"/>
    <property type="project" value="InterPro"/>
</dbReference>
<comment type="function">
    <text evidence="4">This protein is involved in the repair of mismatches in DNA. It is required for dam-dependent methyl-directed DNA mismatch repair. May act as a 'molecular matchmaker', a protein that promotes the formation of a stable complex between two or more DNA-binding proteins in an ATP-dependent manner without itself being part of a final effector complex.</text>
</comment>
<dbReference type="SUPFAM" id="SSF54211">
    <property type="entry name" value="Ribosomal protein S5 domain 2-like"/>
    <property type="match status" value="1"/>
</dbReference>
<evidence type="ECO:0000313" key="9">
    <source>
        <dbReference type="Proteomes" id="UP000247922"/>
    </source>
</evidence>
<dbReference type="SMART" id="SM00853">
    <property type="entry name" value="MutL_C"/>
    <property type="match status" value="1"/>
</dbReference>
<dbReference type="PANTHER" id="PTHR10073">
    <property type="entry name" value="DNA MISMATCH REPAIR PROTEIN MLH, PMS, MUTL"/>
    <property type="match status" value="1"/>
</dbReference>
<dbReference type="GO" id="GO:0016887">
    <property type="term" value="F:ATP hydrolysis activity"/>
    <property type="evidence" value="ECO:0007669"/>
    <property type="project" value="InterPro"/>
</dbReference>
<dbReference type="InterPro" id="IPR020667">
    <property type="entry name" value="DNA_mismatch_repair_MutL"/>
</dbReference>
<dbReference type="Gene3D" id="3.30.230.10">
    <property type="match status" value="1"/>
</dbReference>
<evidence type="ECO:0000256" key="5">
    <source>
        <dbReference type="SAM" id="MobiDB-lite"/>
    </source>
</evidence>
<dbReference type="SMART" id="SM01340">
    <property type="entry name" value="DNA_mis_repair"/>
    <property type="match status" value="1"/>
</dbReference>
<dbReference type="Gene3D" id="3.30.1370.100">
    <property type="entry name" value="MutL, C-terminal domain, regulatory subdomain"/>
    <property type="match status" value="1"/>
</dbReference>
<dbReference type="CDD" id="cd16926">
    <property type="entry name" value="HATPase_MutL-MLH-PMS-like"/>
    <property type="match status" value="1"/>
</dbReference>
<feature type="compositionally biased region" description="Polar residues" evidence="5">
    <location>
        <begin position="341"/>
        <end position="356"/>
    </location>
</feature>
<dbReference type="SUPFAM" id="SSF55874">
    <property type="entry name" value="ATPase domain of HSP90 chaperone/DNA topoisomerase II/histidine kinase"/>
    <property type="match status" value="1"/>
</dbReference>
<dbReference type="InterPro" id="IPR014762">
    <property type="entry name" value="DNA_mismatch_repair_CS"/>
</dbReference>
<keyword evidence="9" id="KW-1185">Reference proteome</keyword>
<organism evidence="8 9">
    <name type="scientific">Streptohalobacillus salinus</name>
    <dbReference type="NCBI Taxonomy" id="621096"/>
    <lineage>
        <taxon>Bacteria</taxon>
        <taxon>Bacillati</taxon>
        <taxon>Bacillota</taxon>
        <taxon>Bacilli</taxon>
        <taxon>Bacillales</taxon>
        <taxon>Bacillaceae</taxon>
        <taxon>Streptohalobacillus</taxon>
    </lineage>
</organism>
<dbReference type="Pfam" id="PF13589">
    <property type="entry name" value="HATPase_c_3"/>
    <property type="match status" value="1"/>
</dbReference>
<evidence type="ECO:0000256" key="4">
    <source>
        <dbReference type="HAMAP-Rule" id="MF_00149"/>
    </source>
</evidence>
<protein>
    <recommendedName>
        <fullName evidence="4">DNA mismatch repair protein MutL</fullName>
    </recommendedName>
</protein>
<feature type="region of interest" description="Disordered" evidence="5">
    <location>
        <begin position="402"/>
        <end position="451"/>
    </location>
</feature>
<dbReference type="InterPro" id="IPR014721">
    <property type="entry name" value="Ribsml_uS5_D2-typ_fold_subgr"/>
</dbReference>
<dbReference type="EMBL" id="QJJR01000002">
    <property type="protein sequence ID" value="PXW92459.1"/>
    <property type="molecule type" value="Genomic_DNA"/>
</dbReference>
<dbReference type="PANTHER" id="PTHR10073:SF12">
    <property type="entry name" value="DNA MISMATCH REPAIR PROTEIN MLH1"/>
    <property type="match status" value="1"/>
</dbReference>
<proteinExistence type="inferred from homology"/>
<dbReference type="InterPro" id="IPR013507">
    <property type="entry name" value="DNA_mismatch_S5_2-like"/>
</dbReference>
<evidence type="ECO:0000259" key="6">
    <source>
        <dbReference type="SMART" id="SM00853"/>
    </source>
</evidence>
<dbReference type="InterPro" id="IPR037198">
    <property type="entry name" value="MutL_C_sf"/>
</dbReference>
<comment type="similarity">
    <text evidence="1 4">Belongs to the DNA mismatch repair MutL/HexB family.</text>
</comment>
<dbReference type="Gene3D" id="3.30.1540.20">
    <property type="entry name" value="MutL, C-terminal domain, dimerisation subdomain"/>
    <property type="match status" value="1"/>
</dbReference>
<reference evidence="8 9" key="1">
    <citation type="submission" date="2018-05" db="EMBL/GenBank/DDBJ databases">
        <title>Genomic Encyclopedia of Type Strains, Phase IV (KMG-IV): sequencing the most valuable type-strain genomes for metagenomic binning, comparative biology and taxonomic classification.</title>
        <authorList>
            <person name="Goeker M."/>
        </authorList>
    </citation>
    <scope>NUCLEOTIDE SEQUENCE [LARGE SCALE GENOMIC DNA]</scope>
    <source>
        <strain evidence="8 9">DSM 22440</strain>
    </source>
</reference>
<evidence type="ECO:0000313" key="8">
    <source>
        <dbReference type="EMBL" id="PXW92459.1"/>
    </source>
</evidence>
<dbReference type="InterPro" id="IPR002099">
    <property type="entry name" value="MutL/Mlh/PMS"/>
</dbReference>
<evidence type="ECO:0000256" key="3">
    <source>
        <dbReference type="ARBA" id="ARBA00023204"/>
    </source>
</evidence>
<dbReference type="InterPro" id="IPR036890">
    <property type="entry name" value="HATPase_C_sf"/>
</dbReference>
<dbReference type="RefSeq" id="WP_425450525.1">
    <property type="nucleotide sequence ID" value="NZ_QJJR01000002.1"/>
</dbReference>
<dbReference type="Gene3D" id="3.30.565.10">
    <property type="entry name" value="Histidine kinase-like ATPase, C-terminal domain"/>
    <property type="match status" value="1"/>
</dbReference>
<dbReference type="GO" id="GO:0006298">
    <property type="term" value="P:mismatch repair"/>
    <property type="evidence" value="ECO:0007669"/>
    <property type="project" value="UniProtKB-UniRule"/>
</dbReference>
<dbReference type="InterPro" id="IPR014790">
    <property type="entry name" value="MutL_C"/>
</dbReference>
<dbReference type="GO" id="GO:0032300">
    <property type="term" value="C:mismatch repair complex"/>
    <property type="evidence" value="ECO:0007669"/>
    <property type="project" value="InterPro"/>
</dbReference>
<dbReference type="FunFam" id="3.30.1370.100:FF:000004">
    <property type="entry name" value="DNA mismatch repair endonuclease MutL"/>
    <property type="match status" value="1"/>
</dbReference>
<dbReference type="InterPro" id="IPR042121">
    <property type="entry name" value="MutL_C_regsub"/>
</dbReference>
<dbReference type="AlphaFoldDB" id="A0A2V3WFE6"/>
<evidence type="ECO:0000256" key="1">
    <source>
        <dbReference type="ARBA" id="ARBA00006082"/>
    </source>
</evidence>
<dbReference type="Proteomes" id="UP000247922">
    <property type="component" value="Unassembled WGS sequence"/>
</dbReference>
<dbReference type="GO" id="GO:0030983">
    <property type="term" value="F:mismatched DNA binding"/>
    <property type="evidence" value="ECO:0007669"/>
    <property type="project" value="InterPro"/>
</dbReference>
<dbReference type="SUPFAM" id="SSF118116">
    <property type="entry name" value="DNA mismatch repair protein MutL"/>
    <property type="match status" value="1"/>
</dbReference>
<dbReference type="NCBIfam" id="NF000950">
    <property type="entry name" value="PRK00095.1-3"/>
    <property type="match status" value="1"/>
</dbReference>
<dbReference type="GO" id="GO:0140664">
    <property type="term" value="F:ATP-dependent DNA damage sensor activity"/>
    <property type="evidence" value="ECO:0007669"/>
    <property type="project" value="InterPro"/>
</dbReference>
<gene>
    <name evidence="4" type="primary">mutL</name>
    <name evidence="8" type="ORF">DES38_10237</name>
</gene>
<dbReference type="FunFam" id="3.30.565.10:FF:000003">
    <property type="entry name" value="DNA mismatch repair endonuclease MutL"/>
    <property type="match status" value="1"/>
</dbReference>